<dbReference type="PANTHER" id="PTHR14119:SF3">
    <property type="entry name" value="ISOCHORISMATASE DOMAIN-CONTAINING PROTEIN 2"/>
    <property type="match status" value="1"/>
</dbReference>
<comment type="caution">
    <text evidence="3">The sequence shown here is derived from an EMBL/GenBank/DDBJ whole genome shotgun (WGS) entry which is preliminary data.</text>
</comment>
<dbReference type="InterPro" id="IPR036380">
    <property type="entry name" value="Isochorismatase-like_sf"/>
</dbReference>
<protein>
    <recommendedName>
        <fullName evidence="2">Isochorismatase-like domain-containing protein</fullName>
    </recommendedName>
</protein>
<dbReference type="SUPFAM" id="SSF52499">
    <property type="entry name" value="Isochorismatase-like hydrolases"/>
    <property type="match status" value="2"/>
</dbReference>
<dbReference type="PANTHER" id="PTHR14119">
    <property type="entry name" value="HYDROLASE"/>
    <property type="match status" value="1"/>
</dbReference>
<dbReference type="AlphaFoldDB" id="A0A9P8ACP6"/>
<dbReference type="OrthoDB" id="269496at2759"/>
<dbReference type="InterPro" id="IPR050993">
    <property type="entry name" value="Isochorismatase_domain"/>
</dbReference>
<dbReference type="InterPro" id="IPR000868">
    <property type="entry name" value="Isochorismatase-like_dom"/>
</dbReference>
<evidence type="ECO:0000313" key="3">
    <source>
        <dbReference type="EMBL" id="KAG7096585.1"/>
    </source>
</evidence>
<dbReference type="RefSeq" id="XP_043013055.1">
    <property type="nucleotide sequence ID" value="XM_043148456.1"/>
</dbReference>
<accession>A0A9P8ACP6</accession>
<feature type="domain" description="Isochorismatase-like" evidence="2">
    <location>
        <begin position="8"/>
        <end position="122"/>
    </location>
</feature>
<dbReference type="EMBL" id="CM032182">
    <property type="protein sequence ID" value="KAG7096585.1"/>
    <property type="molecule type" value="Genomic_DNA"/>
</dbReference>
<evidence type="ECO:0000313" key="4">
    <source>
        <dbReference type="Proteomes" id="UP001049176"/>
    </source>
</evidence>
<evidence type="ECO:0000256" key="1">
    <source>
        <dbReference type="ARBA" id="ARBA00006336"/>
    </source>
</evidence>
<dbReference type="Gene3D" id="3.40.50.850">
    <property type="entry name" value="Isochorismatase-like"/>
    <property type="match status" value="2"/>
</dbReference>
<comment type="similarity">
    <text evidence="1">Belongs to the isochorismatase family.</text>
</comment>
<dbReference type="KEGG" id="more:E1B28_004004"/>
<keyword evidence="4" id="KW-1185">Reference proteome</keyword>
<name>A0A9P8ACP6_9AGAR</name>
<gene>
    <name evidence="3" type="ORF">E1B28_004004</name>
</gene>
<dbReference type="GeneID" id="66073080"/>
<sequence>MSANLTKSLLLLCDLQGSFKPHIHGYEHVVQGVNKVLKVAKLLSIPTVSTTQYTRALGPVEPELKPGLDALASANLHHGPTDKSLFSMCIPEVMEHITDDIDRVVLVGIESHICILQTLRDLRLLFPTSPAPAAFAPPTGQVESPPTHLPMINRNRMKPLHLVVLADCVSSANAFEVPIALQTMRSQFNVQVSTAESLSFELVGSASNPLFKEFSKIVKEEKEATRASATFWGSRM</sequence>
<organism evidence="3 4">
    <name type="scientific">Marasmius oreades</name>
    <name type="common">fairy-ring Marasmius</name>
    <dbReference type="NCBI Taxonomy" id="181124"/>
    <lineage>
        <taxon>Eukaryota</taxon>
        <taxon>Fungi</taxon>
        <taxon>Dikarya</taxon>
        <taxon>Basidiomycota</taxon>
        <taxon>Agaricomycotina</taxon>
        <taxon>Agaricomycetes</taxon>
        <taxon>Agaricomycetidae</taxon>
        <taxon>Agaricales</taxon>
        <taxon>Marasmiineae</taxon>
        <taxon>Marasmiaceae</taxon>
        <taxon>Marasmius</taxon>
    </lineage>
</organism>
<dbReference type="Proteomes" id="UP001049176">
    <property type="component" value="Chromosome 2"/>
</dbReference>
<dbReference type="Pfam" id="PF00857">
    <property type="entry name" value="Isochorismatase"/>
    <property type="match status" value="1"/>
</dbReference>
<reference evidence="3" key="1">
    <citation type="journal article" date="2021" name="Genome Biol. Evol.">
        <title>The assembled and annotated genome of the fairy-ring fungus Marasmius oreades.</title>
        <authorList>
            <person name="Hiltunen M."/>
            <person name="Ament-Velasquez S.L."/>
            <person name="Johannesson H."/>
        </authorList>
    </citation>
    <scope>NUCLEOTIDE SEQUENCE</scope>
    <source>
        <strain evidence="3">03SP1</strain>
    </source>
</reference>
<proteinExistence type="inferred from homology"/>
<evidence type="ECO:0000259" key="2">
    <source>
        <dbReference type="Pfam" id="PF00857"/>
    </source>
</evidence>